<reference evidence="1" key="1">
    <citation type="submission" date="2023-03" db="EMBL/GenBank/DDBJ databases">
        <title>Massive genome expansion in bonnet fungi (Mycena s.s.) driven by repeated elements and novel gene families across ecological guilds.</title>
        <authorList>
            <consortium name="Lawrence Berkeley National Laboratory"/>
            <person name="Harder C.B."/>
            <person name="Miyauchi S."/>
            <person name="Viragh M."/>
            <person name="Kuo A."/>
            <person name="Thoen E."/>
            <person name="Andreopoulos B."/>
            <person name="Lu D."/>
            <person name="Skrede I."/>
            <person name="Drula E."/>
            <person name="Henrissat B."/>
            <person name="Morin E."/>
            <person name="Kohler A."/>
            <person name="Barry K."/>
            <person name="LaButti K."/>
            <person name="Morin E."/>
            <person name="Salamov A."/>
            <person name="Lipzen A."/>
            <person name="Mereny Z."/>
            <person name="Hegedus B."/>
            <person name="Baldrian P."/>
            <person name="Stursova M."/>
            <person name="Weitz H."/>
            <person name="Taylor A."/>
            <person name="Grigoriev I.V."/>
            <person name="Nagy L.G."/>
            <person name="Martin F."/>
            <person name="Kauserud H."/>
        </authorList>
    </citation>
    <scope>NUCLEOTIDE SEQUENCE</scope>
    <source>
        <strain evidence="1">CBHHK200</strain>
    </source>
</reference>
<evidence type="ECO:0000313" key="1">
    <source>
        <dbReference type="EMBL" id="KAJ7032953.1"/>
    </source>
</evidence>
<keyword evidence="2" id="KW-1185">Reference proteome</keyword>
<comment type="caution">
    <text evidence="1">The sequence shown here is derived from an EMBL/GenBank/DDBJ whole genome shotgun (WGS) entry which is preliminary data.</text>
</comment>
<gene>
    <name evidence="1" type="ORF">C8F04DRAFT_885317</name>
</gene>
<evidence type="ECO:0000313" key="2">
    <source>
        <dbReference type="Proteomes" id="UP001218188"/>
    </source>
</evidence>
<protein>
    <recommendedName>
        <fullName evidence="3">HTH CENPB-type domain-containing protein</fullName>
    </recommendedName>
</protein>
<proteinExistence type="predicted"/>
<sequence>PGSWEGDLEEKYTEGCRILHSMLNPNYTSVARQLNINLHTLRRRFLGQTRPRPEAHQGQMLLSPLAEEAVVDWILYLASTGHPVDKRGIRSIVKDVCSKHSAD</sequence>
<dbReference type="AlphaFoldDB" id="A0AAD6SS90"/>
<accession>A0AAD6SS90</accession>
<dbReference type="EMBL" id="JARJCM010000069">
    <property type="protein sequence ID" value="KAJ7032953.1"/>
    <property type="molecule type" value="Genomic_DNA"/>
</dbReference>
<feature type="non-terminal residue" evidence="1">
    <location>
        <position position="103"/>
    </location>
</feature>
<name>A0AAD6SS90_9AGAR</name>
<dbReference type="Proteomes" id="UP001218188">
    <property type="component" value="Unassembled WGS sequence"/>
</dbReference>
<organism evidence="1 2">
    <name type="scientific">Mycena alexandri</name>
    <dbReference type="NCBI Taxonomy" id="1745969"/>
    <lineage>
        <taxon>Eukaryota</taxon>
        <taxon>Fungi</taxon>
        <taxon>Dikarya</taxon>
        <taxon>Basidiomycota</taxon>
        <taxon>Agaricomycotina</taxon>
        <taxon>Agaricomycetes</taxon>
        <taxon>Agaricomycetidae</taxon>
        <taxon>Agaricales</taxon>
        <taxon>Marasmiineae</taxon>
        <taxon>Mycenaceae</taxon>
        <taxon>Mycena</taxon>
    </lineage>
</organism>
<feature type="non-terminal residue" evidence="1">
    <location>
        <position position="1"/>
    </location>
</feature>
<evidence type="ECO:0008006" key="3">
    <source>
        <dbReference type="Google" id="ProtNLM"/>
    </source>
</evidence>